<dbReference type="PANTHER" id="PTHR42884">
    <property type="entry name" value="PROPROTEIN CONVERTASE SUBTILISIN/KEXIN-RELATED"/>
    <property type="match status" value="1"/>
</dbReference>
<dbReference type="GO" id="GO:0000139">
    <property type="term" value="C:Golgi membrane"/>
    <property type="evidence" value="ECO:0007669"/>
    <property type="project" value="TreeGrafter"/>
</dbReference>
<evidence type="ECO:0000256" key="15">
    <source>
        <dbReference type="RuleBase" id="RU003355"/>
    </source>
</evidence>
<evidence type="ECO:0000256" key="10">
    <source>
        <dbReference type="ARBA" id="ARBA00023145"/>
    </source>
</evidence>
<dbReference type="CDD" id="cd04059">
    <property type="entry name" value="Peptidases_S8_Protein_convertases_Kexins_Furin-like"/>
    <property type="match status" value="1"/>
</dbReference>
<dbReference type="InterPro" id="IPR032815">
    <property type="entry name" value="S8_pro-domain"/>
</dbReference>
<dbReference type="InterPro" id="IPR023828">
    <property type="entry name" value="Peptidase_S8_Ser-AS"/>
</dbReference>
<dbReference type="Gene3D" id="2.10.220.10">
    <property type="entry name" value="Hormone Receptor, Insulin-like Growth Factor Receptor 1, Chain A, domain 2"/>
    <property type="match status" value="1"/>
</dbReference>
<protein>
    <submittedName>
        <fullName evidence="19">Pro convertase subtilisin kexin type 4</fullName>
    </submittedName>
</protein>
<evidence type="ECO:0000256" key="11">
    <source>
        <dbReference type="ARBA" id="ARBA00023180"/>
    </source>
</evidence>
<dbReference type="InterPro" id="IPR034182">
    <property type="entry name" value="Kexin/furin"/>
</dbReference>
<dbReference type="SMART" id="SM00980">
    <property type="entry name" value="THAP"/>
    <property type="match status" value="1"/>
</dbReference>
<evidence type="ECO:0000313" key="20">
    <source>
        <dbReference type="Proteomes" id="UP001295444"/>
    </source>
</evidence>
<dbReference type="InterPro" id="IPR000209">
    <property type="entry name" value="Peptidase_S8/S53_dom"/>
</dbReference>
<keyword evidence="1 14" id="KW-0645">Protease</keyword>
<keyword evidence="8" id="KW-0862">Zinc</keyword>
<feature type="active site" description="Charge relay system" evidence="12 14">
    <location>
        <position position="368"/>
    </location>
</feature>
<dbReference type="SUPFAM" id="SSF57184">
    <property type="entry name" value="Growth factor receptor domain"/>
    <property type="match status" value="1"/>
</dbReference>
<comment type="similarity">
    <text evidence="14 15">Belongs to the peptidase S8 family.</text>
</comment>
<evidence type="ECO:0000256" key="9">
    <source>
        <dbReference type="ARBA" id="ARBA00023125"/>
    </source>
</evidence>
<dbReference type="Gene3D" id="2.60.120.260">
    <property type="entry name" value="Galactose-binding domain-like"/>
    <property type="match status" value="1"/>
</dbReference>
<organism evidence="19 20">
    <name type="scientific">Pelobates cultripes</name>
    <name type="common">Western spadefoot toad</name>
    <dbReference type="NCBI Taxonomy" id="61616"/>
    <lineage>
        <taxon>Eukaryota</taxon>
        <taxon>Metazoa</taxon>
        <taxon>Chordata</taxon>
        <taxon>Craniata</taxon>
        <taxon>Vertebrata</taxon>
        <taxon>Euteleostomi</taxon>
        <taxon>Amphibia</taxon>
        <taxon>Batrachia</taxon>
        <taxon>Anura</taxon>
        <taxon>Pelobatoidea</taxon>
        <taxon>Pelobatidae</taxon>
        <taxon>Pelobates</taxon>
    </lineage>
</organism>
<dbReference type="InterPro" id="IPR038466">
    <property type="entry name" value="S8_pro-domain_sf"/>
</dbReference>
<dbReference type="PROSITE" id="PS00137">
    <property type="entry name" value="SUBTILASE_HIS"/>
    <property type="match status" value="1"/>
</dbReference>
<evidence type="ECO:0000256" key="4">
    <source>
        <dbReference type="ARBA" id="ARBA00022729"/>
    </source>
</evidence>
<dbReference type="SUPFAM" id="SSF54897">
    <property type="entry name" value="Protease propeptides/inhibitors"/>
    <property type="match status" value="1"/>
</dbReference>
<dbReference type="InterPro" id="IPR023827">
    <property type="entry name" value="Peptidase_S8_Asp-AS"/>
</dbReference>
<dbReference type="Gene3D" id="3.30.70.850">
    <property type="entry name" value="Peptidase S8, pro-domain"/>
    <property type="match status" value="1"/>
</dbReference>
<dbReference type="InterPro" id="IPR008979">
    <property type="entry name" value="Galactose-bd-like_sf"/>
</dbReference>
<evidence type="ECO:0000256" key="6">
    <source>
        <dbReference type="ARBA" id="ARBA00022801"/>
    </source>
</evidence>
<dbReference type="PROSITE" id="PS00136">
    <property type="entry name" value="SUBTILASE_ASP"/>
    <property type="match status" value="1"/>
</dbReference>
<keyword evidence="6 14" id="KW-0378">Hydrolase</keyword>
<dbReference type="PRINTS" id="PR00723">
    <property type="entry name" value="SUBTILISIN"/>
</dbReference>
<dbReference type="GO" id="GO:0008270">
    <property type="term" value="F:zinc ion binding"/>
    <property type="evidence" value="ECO:0007669"/>
    <property type="project" value="UniProtKB-KW"/>
</dbReference>
<dbReference type="PANTHER" id="PTHR42884:SF16">
    <property type="entry name" value="PROPROTEIN CONVERTASE SUBTILISIN_KEXIN TYPE 4"/>
    <property type="match status" value="1"/>
</dbReference>
<keyword evidence="9 13" id="KW-0238">DNA-binding</keyword>
<dbReference type="InterPro" id="IPR006612">
    <property type="entry name" value="THAP_Znf"/>
</dbReference>
<dbReference type="FunFam" id="3.40.50.200:FF:000001">
    <property type="entry name" value="Furin 2, isoform B"/>
    <property type="match status" value="1"/>
</dbReference>
<feature type="domain" description="P/Homo B" evidence="18">
    <location>
        <begin position="444"/>
        <end position="576"/>
    </location>
</feature>
<dbReference type="InterPro" id="IPR002884">
    <property type="entry name" value="P_dom"/>
</dbReference>
<keyword evidence="3" id="KW-0479">Metal-binding</keyword>
<dbReference type="InterPro" id="IPR009030">
    <property type="entry name" value="Growth_fac_rcpt_cys_sf"/>
</dbReference>
<dbReference type="PROSITE" id="PS50950">
    <property type="entry name" value="ZF_THAP"/>
    <property type="match status" value="1"/>
</dbReference>
<dbReference type="SMART" id="SM00692">
    <property type="entry name" value="DM3"/>
    <property type="match status" value="1"/>
</dbReference>
<evidence type="ECO:0000256" key="5">
    <source>
        <dbReference type="ARBA" id="ARBA00022771"/>
    </source>
</evidence>
<evidence type="ECO:0000256" key="8">
    <source>
        <dbReference type="ARBA" id="ARBA00022833"/>
    </source>
</evidence>
<dbReference type="Pfam" id="PF05485">
    <property type="entry name" value="THAP"/>
    <property type="match status" value="1"/>
</dbReference>
<evidence type="ECO:0000256" key="3">
    <source>
        <dbReference type="ARBA" id="ARBA00022723"/>
    </source>
</evidence>
<proteinExistence type="inferred from homology"/>
<dbReference type="InterPro" id="IPR015500">
    <property type="entry name" value="Peptidase_S8_subtilisin-rel"/>
</dbReference>
<dbReference type="PROSITE" id="PS51829">
    <property type="entry name" value="P_HOMO_B"/>
    <property type="match status" value="1"/>
</dbReference>
<dbReference type="Pfam" id="PF01483">
    <property type="entry name" value="P_proprotein"/>
    <property type="match status" value="1"/>
</dbReference>
<evidence type="ECO:0000313" key="19">
    <source>
        <dbReference type="EMBL" id="CAH2293067.1"/>
    </source>
</evidence>
<name>A0AAD1W4A7_PELCU</name>
<dbReference type="FunFam" id="2.60.120.260:FF:000034">
    <property type="entry name" value="furin isoform X2"/>
    <property type="match status" value="1"/>
</dbReference>
<dbReference type="Gene3D" id="3.40.50.200">
    <property type="entry name" value="Peptidase S8/S53 domain"/>
    <property type="match status" value="1"/>
</dbReference>
<dbReference type="GO" id="GO:0004252">
    <property type="term" value="F:serine-type endopeptidase activity"/>
    <property type="evidence" value="ECO:0007669"/>
    <property type="project" value="UniProtKB-UniRule"/>
</dbReference>
<keyword evidence="20" id="KW-1185">Reference proteome</keyword>
<keyword evidence="11" id="KW-0325">Glycoprotein</keyword>
<feature type="domain" description="THAP-type" evidence="17">
    <location>
        <begin position="970"/>
        <end position="1061"/>
    </location>
</feature>
<evidence type="ECO:0000256" key="16">
    <source>
        <dbReference type="SAM" id="MobiDB-lite"/>
    </source>
</evidence>
<keyword evidence="2" id="KW-0165">Cleavage on pair of basic residues</keyword>
<feature type="region of interest" description="Disordered" evidence="16">
    <location>
        <begin position="1091"/>
        <end position="1160"/>
    </location>
</feature>
<evidence type="ECO:0000259" key="18">
    <source>
        <dbReference type="PROSITE" id="PS51829"/>
    </source>
</evidence>
<keyword evidence="4" id="KW-0732">Signal</keyword>
<dbReference type="EMBL" id="OW240916">
    <property type="protein sequence ID" value="CAH2293067.1"/>
    <property type="molecule type" value="Genomic_DNA"/>
</dbReference>
<dbReference type="Proteomes" id="UP001295444">
    <property type="component" value="Chromosome 05"/>
</dbReference>
<evidence type="ECO:0000256" key="7">
    <source>
        <dbReference type="ARBA" id="ARBA00022825"/>
    </source>
</evidence>
<accession>A0AAD1W4A7</accession>
<feature type="active site" description="Charge relay system" evidence="12 14">
    <location>
        <position position="194"/>
    </location>
</feature>
<dbReference type="GO" id="GO:0016486">
    <property type="term" value="P:peptide hormone processing"/>
    <property type="evidence" value="ECO:0007669"/>
    <property type="project" value="TreeGrafter"/>
</dbReference>
<evidence type="ECO:0000256" key="12">
    <source>
        <dbReference type="PIRSR" id="PIRSR615500-1"/>
    </source>
</evidence>
<dbReference type="GO" id="GO:0005802">
    <property type="term" value="C:trans-Golgi network"/>
    <property type="evidence" value="ECO:0007669"/>
    <property type="project" value="TreeGrafter"/>
</dbReference>
<dbReference type="SUPFAM" id="SSF49785">
    <property type="entry name" value="Galactose-binding domain-like"/>
    <property type="match status" value="1"/>
</dbReference>
<dbReference type="Pfam" id="PF16470">
    <property type="entry name" value="S8_pro-domain"/>
    <property type="match status" value="1"/>
</dbReference>
<reference evidence="19" key="1">
    <citation type="submission" date="2022-03" db="EMBL/GenBank/DDBJ databases">
        <authorList>
            <person name="Alioto T."/>
            <person name="Alioto T."/>
            <person name="Gomez Garrido J."/>
        </authorList>
    </citation>
    <scope>NUCLEOTIDE SEQUENCE</scope>
</reference>
<dbReference type="CDD" id="cd00064">
    <property type="entry name" value="FU"/>
    <property type="match status" value="1"/>
</dbReference>
<dbReference type="InterPro" id="IPR006212">
    <property type="entry name" value="Furin_repeat"/>
</dbReference>
<keyword evidence="7 14" id="KW-0720">Serine protease</keyword>
<sequence>MGVLHTKVFVMVKRPPHQYRASGYLLNILFHGYTFLFYQYEKENEVSLSILRRWTCEVVKGSDYYHLQHRGIQRKSISPHWGSHIQLKKEPKVPWFEQQTLKRRDKRQIIVLPTDPLFYKQWYLNNDVSSDIGVLTAWSYGYTGRGVVVTILDDGLEKDHPDLSKNYDPLASYDFNDNDPDPQPRYDLYDENRHGTRCAGEVAAVANNGICGAGIAFNARIGGVRMLDGMITDIIEARSLSLNPQHIHIYSASWGPNDDGKTVEGPGVLATEAFYRGIVNGRSGLGSIFVWASGNGGLRYDNCNCDGYSNSIYTLTVGSTTEQGNIPWYSEACASTLTTTFSSGIKKERQIVTTDIRHRCTDQHTGTSASAPLAAGIIALALEANPALTWRDLQHIVVRASTPANLKTEDWTLNGVGRKVSHHYGYGLLDGGRLVDLARKWKSIGPQRKCLVQIVNTPQEVRSNLLVNWNTTACANSPNYILSLEHVQAKISLSYTRRGDLEIYLTSPMGTRSVLVGLRPYDTSTEGYKDWSFMTTHMWDENPQGLWTLELMNNGQYDNNGFLEKFSLILYGTDETRMKRQLRVQGEDISEPEFISGLDCGTSFFAFGKFCLSYCPTKYFNTTQRLKTSDPGKSHIALVCTPCHPSCYTCSGESANNCTACSPFSTFNEQENSCSQHYFQMADQRPFAPLEIPLSVKVSAIVIGAILILCICASISWSIFFRSGVSSAPERQTSRQKKMGLQNEQGRIQESINHNIIEENLIINLSHFNLENKHKSLLKKGLSFVPSPITNKFDWVKDTYLFGRKLALNVTHKRRDNKLAKELGLTYEDYQHLQTMVSLLDEQEIKQPLTDCKPLSWYTPNFKEVSSVDLFVQMTTKSLESLPSPGKYSDNLTKSEPKIAVIVSKRSVPSDQFTSATQNLTMNNMPYEHSNADLRIVQSAFEFVKNSKWLRELTCVIRISIVRDFDQDKMPKCLVVGCRNSHTKHSPDCSFFNFPSTPDRIKEWLLATGDEFVNLDGSIQLIMEKQKSEIFKICSDHFTSDMIVKSERRTRLVLMAKPTIFVKAKVLQTLHDMTLRRAENSSDIEMLDLSAPSADRSASTEGHSAPSEDLGAPSEDLGAPSEDLGAPSEDLGAPSEDLGAPSEDLGAPSEDLGAPSEDLGAQSETSIYDHEYIAGFHYKLAFDKSFMNIATNTTNLTMIAKGVSTSKYYGRRSRSTQTHSVIQTSDVSTNIIGLNPTKDVWTWTGPTEEFAGSIDNSPNAAIVQQTDTIKKSIGNGCNSECFRIQ</sequence>
<dbReference type="InterPro" id="IPR022398">
    <property type="entry name" value="Peptidase_S8_His-AS"/>
</dbReference>
<dbReference type="SUPFAM" id="SSF57716">
    <property type="entry name" value="Glucocorticoid receptor-like (DNA-binding domain)"/>
    <property type="match status" value="1"/>
</dbReference>
<evidence type="ECO:0000256" key="13">
    <source>
        <dbReference type="PROSITE-ProRule" id="PRU00309"/>
    </source>
</evidence>
<dbReference type="SUPFAM" id="SSF52743">
    <property type="entry name" value="Subtilisin-like"/>
    <property type="match status" value="1"/>
</dbReference>
<dbReference type="SMART" id="SM00261">
    <property type="entry name" value="FU"/>
    <property type="match status" value="1"/>
</dbReference>
<dbReference type="Pfam" id="PF00082">
    <property type="entry name" value="Peptidase_S8"/>
    <property type="match status" value="1"/>
</dbReference>
<evidence type="ECO:0000256" key="1">
    <source>
        <dbReference type="ARBA" id="ARBA00022670"/>
    </source>
</evidence>
<keyword evidence="5 13" id="KW-0863">Zinc-finger</keyword>
<gene>
    <name evidence="19" type="ORF">PECUL_23A008325</name>
</gene>
<evidence type="ECO:0000256" key="14">
    <source>
        <dbReference type="PROSITE-ProRule" id="PRU01240"/>
    </source>
</evidence>
<evidence type="ECO:0000259" key="17">
    <source>
        <dbReference type="PROSITE" id="PS50950"/>
    </source>
</evidence>
<keyword evidence="10" id="KW-0865">Zymogen</keyword>
<dbReference type="InterPro" id="IPR036852">
    <property type="entry name" value="Peptidase_S8/S53_dom_sf"/>
</dbReference>
<evidence type="ECO:0000256" key="2">
    <source>
        <dbReference type="ARBA" id="ARBA00022685"/>
    </source>
</evidence>
<feature type="active site" description="Charge relay system" evidence="12 14">
    <location>
        <position position="153"/>
    </location>
</feature>
<dbReference type="GO" id="GO:0003677">
    <property type="term" value="F:DNA binding"/>
    <property type="evidence" value="ECO:0007669"/>
    <property type="project" value="UniProtKB-UniRule"/>
</dbReference>
<dbReference type="PROSITE" id="PS51892">
    <property type="entry name" value="SUBTILASE"/>
    <property type="match status" value="1"/>
</dbReference>
<dbReference type="PROSITE" id="PS00138">
    <property type="entry name" value="SUBTILASE_SER"/>
    <property type="match status" value="1"/>
</dbReference>